<dbReference type="Proteomes" id="UP001054945">
    <property type="component" value="Unassembled WGS sequence"/>
</dbReference>
<gene>
    <name evidence="1" type="ORF">CEXT_657031</name>
</gene>
<keyword evidence="2" id="KW-1185">Reference proteome</keyword>
<dbReference type="EMBL" id="BPLR01001916">
    <property type="protein sequence ID" value="GIX67975.1"/>
    <property type="molecule type" value="Genomic_DNA"/>
</dbReference>
<comment type="caution">
    <text evidence="1">The sequence shown here is derived from an EMBL/GenBank/DDBJ whole genome shotgun (WGS) entry which is preliminary data.</text>
</comment>
<name>A0AAV4M6V3_CAEEX</name>
<sequence>MDRTPKRTGYIKIYKCQKKSKKEEEKNRQYTDILYRATKRKAFLLGAEPQHERGIQYSVLVEKIPESQEGSPKMEKKRRDSQKPILGKENYRYFGENAHLELWQRKNLFLWGKRGSFKVKKGKGA</sequence>
<proteinExistence type="predicted"/>
<reference evidence="1 2" key="1">
    <citation type="submission" date="2021-06" db="EMBL/GenBank/DDBJ databases">
        <title>Caerostris extrusa draft genome.</title>
        <authorList>
            <person name="Kono N."/>
            <person name="Arakawa K."/>
        </authorList>
    </citation>
    <scope>NUCLEOTIDE SEQUENCE [LARGE SCALE GENOMIC DNA]</scope>
</reference>
<evidence type="ECO:0000313" key="1">
    <source>
        <dbReference type="EMBL" id="GIX67975.1"/>
    </source>
</evidence>
<organism evidence="1 2">
    <name type="scientific">Caerostris extrusa</name>
    <name type="common">Bark spider</name>
    <name type="synonym">Caerostris bankana</name>
    <dbReference type="NCBI Taxonomy" id="172846"/>
    <lineage>
        <taxon>Eukaryota</taxon>
        <taxon>Metazoa</taxon>
        <taxon>Ecdysozoa</taxon>
        <taxon>Arthropoda</taxon>
        <taxon>Chelicerata</taxon>
        <taxon>Arachnida</taxon>
        <taxon>Araneae</taxon>
        <taxon>Araneomorphae</taxon>
        <taxon>Entelegynae</taxon>
        <taxon>Araneoidea</taxon>
        <taxon>Araneidae</taxon>
        <taxon>Caerostris</taxon>
    </lineage>
</organism>
<dbReference type="AlphaFoldDB" id="A0AAV4M6V3"/>
<evidence type="ECO:0000313" key="2">
    <source>
        <dbReference type="Proteomes" id="UP001054945"/>
    </source>
</evidence>
<accession>A0AAV4M6V3</accession>
<protein>
    <submittedName>
        <fullName evidence="1">Uncharacterized protein</fullName>
    </submittedName>
</protein>